<proteinExistence type="predicted"/>
<gene>
    <name evidence="1" type="ORF">ACOC_LOCUS10651</name>
</gene>
<name>A0A0R3PWT2_ANGCS</name>
<reference evidence="3" key="1">
    <citation type="submission" date="2017-02" db="UniProtKB">
        <authorList>
            <consortium name="WormBaseParasite"/>
        </authorList>
    </citation>
    <scope>IDENTIFICATION</scope>
</reference>
<protein>
    <submittedName>
        <fullName evidence="3">Transposase</fullName>
    </submittedName>
</protein>
<dbReference type="WBParaSite" id="ACOC_0001065001-mRNA-1">
    <property type="protein sequence ID" value="ACOC_0001065001-mRNA-1"/>
    <property type="gene ID" value="ACOC_0001065001"/>
</dbReference>
<dbReference type="AlphaFoldDB" id="A0A0R3PWT2"/>
<dbReference type="Proteomes" id="UP000267027">
    <property type="component" value="Unassembled WGS sequence"/>
</dbReference>
<organism evidence="3">
    <name type="scientific">Angiostrongylus costaricensis</name>
    <name type="common">Nematode worm</name>
    <dbReference type="NCBI Taxonomy" id="334426"/>
    <lineage>
        <taxon>Eukaryota</taxon>
        <taxon>Metazoa</taxon>
        <taxon>Ecdysozoa</taxon>
        <taxon>Nematoda</taxon>
        <taxon>Chromadorea</taxon>
        <taxon>Rhabditida</taxon>
        <taxon>Rhabditina</taxon>
        <taxon>Rhabditomorpha</taxon>
        <taxon>Strongyloidea</taxon>
        <taxon>Metastrongylidae</taxon>
        <taxon>Angiostrongylus</taxon>
    </lineage>
</organism>
<evidence type="ECO:0000313" key="2">
    <source>
        <dbReference type="Proteomes" id="UP000267027"/>
    </source>
</evidence>
<reference evidence="1 2" key="2">
    <citation type="submission" date="2018-11" db="EMBL/GenBank/DDBJ databases">
        <authorList>
            <consortium name="Pathogen Informatics"/>
        </authorList>
    </citation>
    <scope>NUCLEOTIDE SEQUENCE [LARGE SCALE GENOMIC DNA]</scope>
    <source>
        <strain evidence="1 2">Costa Rica</strain>
    </source>
</reference>
<evidence type="ECO:0000313" key="1">
    <source>
        <dbReference type="EMBL" id="VDM62236.1"/>
    </source>
</evidence>
<sequence length="81" mass="9412">MWRLLQVGDKWVNYGPKATFDELAFSAAPIWLTPSILREITRVRGLMYAYADGFPFKRTVFYASIWPRDCNQVTGKYMEVG</sequence>
<accession>A0A0R3PWT2</accession>
<evidence type="ECO:0000313" key="3">
    <source>
        <dbReference type="WBParaSite" id="ACOC_0001065001-mRNA-1"/>
    </source>
</evidence>
<dbReference type="EMBL" id="UYYA01004516">
    <property type="protein sequence ID" value="VDM62236.1"/>
    <property type="molecule type" value="Genomic_DNA"/>
</dbReference>
<keyword evidence="2" id="KW-1185">Reference proteome</keyword>